<dbReference type="AlphaFoldDB" id="A0A2G9Y8T8"/>
<dbReference type="Pfam" id="PF11967">
    <property type="entry name" value="RecO_N"/>
    <property type="match status" value="1"/>
</dbReference>
<protein>
    <submittedName>
        <fullName evidence="5">DNA repair protein RecO</fullName>
    </submittedName>
</protein>
<name>A0A2G9Y8T8_9BACT</name>
<comment type="caution">
    <text evidence="5">The sequence shown here is derived from an EMBL/GenBank/DDBJ whole genome shotgun (WGS) entry which is preliminary data.</text>
</comment>
<dbReference type="GO" id="GO:0006302">
    <property type="term" value="P:double-strand break repair"/>
    <property type="evidence" value="ECO:0007669"/>
    <property type="project" value="TreeGrafter"/>
</dbReference>
<sequence>MPRTFKTEALVLRKKNLLNRDVLVSLFSERNGKVIVIAKGVKKLTSRRSPHLQTGNLINVQLHKKNDRIYLEESNLISGFTELKKDQEKINILYQFFFVLEKLLPELQKEEAVYNLTKSFLVKLSKLEDKKSILTVYFNKLLRLLGYTKKDHDFIELRLIISELINEKLPWFSI</sequence>
<dbReference type="NCBIfam" id="TIGR00613">
    <property type="entry name" value="reco"/>
    <property type="match status" value="1"/>
</dbReference>
<dbReference type="SUPFAM" id="SSF50249">
    <property type="entry name" value="Nucleic acid-binding proteins"/>
    <property type="match status" value="1"/>
</dbReference>
<dbReference type="PANTHER" id="PTHR33991">
    <property type="entry name" value="DNA REPAIR PROTEIN RECO"/>
    <property type="match status" value="1"/>
</dbReference>
<dbReference type="InterPro" id="IPR012340">
    <property type="entry name" value="NA-bd_OB-fold"/>
</dbReference>
<evidence type="ECO:0000256" key="3">
    <source>
        <dbReference type="ARBA" id="ARBA00023204"/>
    </source>
</evidence>
<evidence type="ECO:0000259" key="4">
    <source>
        <dbReference type="Pfam" id="PF11967"/>
    </source>
</evidence>
<evidence type="ECO:0000256" key="2">
    <source>
        <dbReference type="ARBA" id="ARBA00023172"/>
    </source>
</evidence>
<proteinExistence type="predicted"/>
<dbReference type="GO" id="GO:0006310">
    <property type="term" value="P:DNA recombination"/>
    <property type="evidence" value="ECO:0007669"/>
    <property type="project" value="UniProtKB-KW"/>
</dbReference>
<dbReference type="PANTHER" id="PTHR33991:SF1">
    <property type="entry name" value="DNA REPAIR PROTEIN RECO"/>
    <property type="match status" value="1"/>
</dbReference>
<evidence type="ECO:0000313" key="6">
    <source>
        <dbReference type="Proteomes" id="UP000231025"/>
    </source>
</evidence>
<gene>
    <name evidence="5" type="primary">recO</name>
    <name evidence="5" type="ORF">COX47_00930</name>
</gene>
<dbReference type="Proteomes" id="UP000231025">
    <property type="component" value="Unassembled WGS sequence"/>
</dbReference>
<dbReference type="InterPro" id="IPR022572">
    <property type="entry name" value="DNA_rep/recomb_RecO_N"/>
</dbReference>
<keyword evidence="1" id="KW-0227">DNA damage</keyword>
<feature type="domain" description="DNA replication/recombination mediator RecO N-terminal" evidence="4">
    <location>
        <begin position="4"/>
        <end position="79"/>
    </location>
</feature>
<dbReference type="GO" id="GO:0043590">
    <property type="term" value="C:bacterial nucleoid"/>
    <property type="evidence" value="ECO:0007669"/>
    <property type="project" value="TreeGrafter"/>
</dbReference>
<dbReference type="InterPro" id="IPR003717">
    <property type="entry name" value="RecO"/>
</dbReference>
<evidence type="ECO:0000256" key="1">
    <source>
        <dbReference type="ARBA" id="ARBA00022763"/>
    </source>
</evidence>
<keyword evidence="3" id="KW-0234">DNA repair</keyword>
<dbReference type="EMBL" id="PCRE01000015">
    <property type="protein sequence ID" value="PIP15163.1"/>
    <property type="molecule type" value="Genomic_DNA"/>
</dbReference>
<keyword evidence="2" id="KW-0233">DNA recombination</keyword>
<evidence type="ECO:0000313" key="5">
    <source>
        <dbReference type="EMBL" id="PIP15163.1"/>
    </source>
</evidence>
<reference evidence="5 6" key="1">
    <citation type="submission" date="2017-09" db="EMBL/GenBank/DDBJ databases">
        <title>Depth-based differentiation of microbial function through sediment-hosted aquifers and enrichment of novel symbionts in the deep terrestrial subsurface.</title>
        <authorList>
            <person name="Probst A.J."/>
            <person name="Ladd B."/>
            <person name="Jarett J.K."/>
            <person name="Geller-Mcgrath D.E."/>
            <person name="Sieber C.M."/>
            <person name="Emerson J.B."/>
            <person name="Anantharaman K."/>
            <person name="Thomas B.C."/>
            <person name="Malmstrom R."/>
            <person name="Stieglmeier M."/>
            <person name="Klingl A."/>
            <person name="Woyke T."/>
            <person name="Ryan C.M."/>
            <person name="Banfield J.F."/>
        </authorList>
    </citation>
    <scope>NUCLEOTIDE SEQUENCE [LARGE SCALE GENOMIC DNA]</scope>
    <source>
        <strain evidence="5">CG23_combo_of_CG06-09_8_20_14_all_35_49</strain>
    </source>
</reference>
<organism evidence="5 6">
    <name type="scientific">Candidatus Roizmanbacteria bacterium CG23_combo_of_CG06-09_8_20_14_all_35_49</name>
    <dbReference type="NCBI Taxonomy" id="1974863"/>
    <lineage>
        <taxon>Bacteria</taxon>
        <taxon>Candidatus Roizmaniibacteriota</taxon>
    </lineage>
</organism>
<accession>A0A2G9Y8T8</accession>
<dbReference type="Gene3D" id="2.40.50.140">
    <property type="entry name" value="Nucleic acid-binding proteins"/>
    <property type="match status" value="1"/>
</dbReference>